<keyword evidence="7 8" id="KW-0408">Iron</keyword>
<dbReference type="PROSITE" id="PS51007">
    <property type="entry name" value="CYTC"/>
    <property type="match status" value="1"/>
</dbReference>
<evidence type="ECO:0000256" key="5">
    <source>
        <dbReference type="ARBA" id="ARBA00022723"/>
    </source>
</evidence>
<dbReference type="InterPro" id="IPR009056">
    <property type="entry name" value="Cyt_c-like_dom"/>
</dbReference>
<evidence type="ECO:0000313" key="11">
    <source>
        <dbReference type="Proteomes" id="UP000199495"/>
    </source>
</evidence>
<accession>A0A1G7ZNI7</accession>
<dbReference type="PANTHER" id="PTHR35008">
    <property type="entry name" value="BLL4482 PROTEIN-RELATED"/>
    <property type="match status" value="1"/>
</dbReference>
<dbReference type="Proteomes" id="UP000199495">
    <property type="component" value="Unassembled WGS sequence"/>
</dbReference>
<dbReference type="InterPro" id="IPR036909">
    <property type="entry name" value="Cyt_c-like_dom_sf"/>
</dbReference>
<organism evidence="10 11">
    <name type="scientific">Pelagibacterium luteolum</name>
    <dbReference type="NCBI Taxonomy" id="440168"/>
    <lineage>
        <taxon>Bacteria</taxon>
        <taxon>Pseudomonadati</taxon>
        <taxon>Pseudomonadota</taxon>
        <taxon>Alphaproteobacteria</taxon>
        <taxon>Hyphomicrobiales</taxon>
        <taxon>Devosiaceae</taxon>
        <taxon>Pelagibacterium</taxon>
    </lineage>
</organism>
<dbReference type="SUPFAM" id="SSF46626">
    <property type="entry name" value="Cytochrome c"/>
    <property type="match status" value="1"/>
</dbReference>
<sequence length="151" mass="16600">MKNSTMAPIAVITASVSILLAILAVSIATGGTLSHAVENSTEGRQLYLDNCAACHGETLEGQPQWRERLPNGRMPAPPHDETGHTWHHSDEQLFRITHDGVAAIVGGNYESDMPAFGDLLTDDEIEAILDYIKSTWPERARAYQEQMSEQN</sequence>
<dbReference type="PANTHER" id="PTHR35008:SF4">
    <property type="entry name" value="BLL4482 PROTEIN"/>
    <property type="match status" value="1"/>
</dbReference>
<evidence type="ECO:0000259" key="9">
    <source>
        <dbReference type="PROSITE" id="PS51007"/>
    </source>
</evidence>
<dbReference type="GO" id="GO:0009055">
    <property type="term" value="F:electron transfer activity"/>
    <property type="evidence" value="ECO:0007669"/>
    <property type="project" value="InterPro"/>
</dbReference>
<evidence type="ECO:0000256" key="3">
    <source>
        <dbReference type="ARBA" id="ARBA00022617"/>
    </source>
</evidence>
<keyword evidence="3 8" id="KW-0349">Heme</keyword>
<evidence type="ECO:0000256" key="6">
    <source>
        <dbReference type="ARBA" id="ARBA00022982"/>
    </source>
</evidence>
<dbReference type="GO" id="GO:0005506">
    <property type="term" value="F:iron ion binding"/>
    <property type="evidence" value="ECO:0007669"/>
    <property type="project" value="InterPro"/>
</dbReference>
<evidence type="ECO:0000313" key="10">
    <source>
        <dbReference type="EMBL" id="SDH10234.1"/>
    </source>
</evidence>
<keyword evidence="11" id="KW-1185">Reference proteome</keyword>
<dbReference type="AlphaFoldDB" id="A0A1G7ZNI7"/>
<evidence type="ECO:0000256" key="4">
    <source>
        <dbReference type="ARBA" id="ARBA00022660"/>
    </source>
</evidence>
<gene>
    <name evidence="10" type="ORF">SAMN04487974_12135</name>
</gene>
<dbReference type="EMBL" id="FNCS01000021">
    <property type="protein sequence ID" value="SDH10234.1"/>
    <property type="molecule type" value="Genomic_DNA"/>
</dbReference>
<dbReference type="Pfam" id="PF00034">
    <property type="entry name" value="Cytochrom_C"/>
    <property type="match status" value="1"/>
</dbReference>
<dbReference type="STRING" id="440168.SAMN04487974_12135"/>
<dbReference type="Gene3D" id="1.10.760.10">
    <property type="entry name" value="Cytochrome c-like domain"/>
    <property type="match status" value="1"/>
</dbReference>
<dbReference type="GO" id="GO:0020037">
    <property type="term" value="F:heme binding"/>
    <property type="evidence" value="ECO:0007669"/>
    <property type="project" value="InterPro"/>
</dbReference>
<evidence type="ECO:0000256" key="1">
    <source>
        <dbReference type="ARBA" id="ARBA00001926"/>
    </source>
</evidence>
<name>A0A1G7ZNI7_9HYPH</name>
<keyword evidence="5 8" id="KW-0479">Metal-binding</keyword>
<comment type="cofactor">
    <cofactor evidence="1">
        <name>heme c</name>
        <dbReference type="ChEBI" id="CHEBI:61717"/>
    </cofactor>
</comment>
<keyword evidence="4" id="KW-0679">Respiratory chain</keyword>
<evidence type="ECO:0000256" key="8">
    <source>
        <dbReference type="PROSITE-ProRule" id="PRU00433"/>
    </source>
</evidence>
<dbReference type="InterPro" id="IPR008168">
    <property type="entry name" value="Cyt_C_IC"/>
</dbReference>
<keyword evidence="6" id="KW-0249">Electron transport</keyword>
<keyword evidence="2" id="KW-0813">Transport</keyword>
<feature type="domain" description="Cytochrome c" evidence="9">
    <location>
        <begin position="38"/>
        <end position="136"/>
    </location>
</feature>
<protein>
    <submittedName>
        <fullName evidence="10">Cytochrome c, mono-and diheme variants</fullName>
    </submittedName>
</protein>
<proteinExistence type="predicted"/>
<dbReference type="PRINTS" id="PR00605">
    <property type="entry name" value="CYTCHROMECIC"/>
</dbReference>
<evidence type="ECO:0000256" key="2">
    <source>
        <dbReference type="ARBA" id="ARBA00022448"/>
    </source>
</evidence>
<evidence type="ECO:0000256" key="7">
    <source>
        <dbReference type="ARBA" id="ARBA00023004"/>
    </source>
</evidence>
<reference evidence="10 11" key="1">
    <citation type="submission" date="2016-10" db="EMBL/GenBank/DDBJ databases">
        <authorList>
            <person name="de Groot N.N."/>
        </authorList>
    </citation>
    <scope>NUCLEOTIDE SEQUENCE [LARGE SCALE GENOMIC DNA]</scope>
    <source>
        <strain evidence="10 11">CGMCC 1.10267</strain>
    </source>
</reference>
<dbReference type="InterPro" id="IPR051459">
    <property type="entry name" value="Cytochrome_c-type_DH"/>
</dbReference>